<dbReference type="RefSeq" id="WP_075680659.1">
    <property type="nucleotide sequence ID" value="NZ_JASGBQ010000038.1"/>
</dbReference>
<protein>
    <submittedName>
        <fullName evidence="2">Helix-turn-helix transcriptional regulator</fullName>
    </submittedName>
</protein>
<keyword evidence="3" id="KW-1185">Reference proteome</keyword>
<evidence type="ECO:0000313" key="2">
    <source>
        <dbReference type="EMBL" id="MDI9243534.1"/>
    </source>
</evidence>
<organism evidence="2 3">
    <name type="scientific">Fusibacillus kribbianus</name>
    <dbReference type="NCBI Taxonomy" id="3044208"/>
    <lineage>
        <taxon>Bacteria</taxon>
        <taxon>Bacillati</taxon>
        <taxon>Bacillota</taxon>
        <taxon>Clostridia</taxon>
        <taxon>Lachnospirales</taxon>
        <taxon>Lachnospiraceae</taxon>
        <taxon>Fusibacillus</taxon>
    </lineage>
</organism>
<dbReference type="Proteomes" id="UP001300383">
    <property type="component" value="Unassembled WGS sequence"/>
</dbReference>
<feature type="domain" description="HTH cro/C1-type" evidence="1">
    <location>
        <begin position="7"/>
        <end position="67"/>
    </location>
</feature>
<dbReference type="InterPro" id="IPR010982">
    <property type="entry name" value="Lambda_DNA-bd_dom_sf"/>
</dbReference>
<gene>
    <name evidence="2" type="ORF">QJ036_13880</name>
</gene>
<reference evidence="2 3" key="1">
    <citation type="submission" date="2023-05" db="EMBL/GenBank/DDBJ databases">
        <title>[ruminococcus] sp. nov., isolated from a pig farm feces dump.</title>
        <authorList>
            <person name="Chang Y.-H."/>
        </authorList>
    </citation>
    <scope>NUCLEOTIDE SEQUENCE [LARGE SCALE GENOMIC DNA]</scope>
    <source>
        <strain evidence="2 3">YH-rum2234</strain>
    </source>
</reference>
<dbReference type="GO" id="GO:0003677">
    <property type="term" value="F:DNA binding"/>
    <property type="evidence" value="ECO:0007669"/>
    <property type="project" value="InterPro"/>
</dbReference>
<proteinExistence type="predicted"/>
<evidence type="ECO:0000313" key="3">
    <source>
        <dbReference type="Proteomes" id="UP001300383"/>
    </source>
</evidence>
<evidence type="ECO:0000259" key="1">
    <source>
        <dbReference type="Pfam" id="PF13443"/>
    </source>
</evidence>
<dbReference type="InterPro" id="IPR001387">
    <property type="entry name" value="Cro/C1-type_HTH"/>
</dbReference>
<dbReference type="SUPFAM" id="SSF47413">
    <property type="entry name" value="lambda repressor-like DNA-binding domains"/>
    <property type="match status" value="1"/>
</dbReference>
<sequence>MAVSYKRLWIKLAEKEMSRADLRKKAEIAPNTMTKLGKNEYVAMPILDKICKKLGTDYGEIMEYVPDKEESMGDK</sequence>
<dbReference type="Pfam" id="PF13443">
    <property type="entry name" value="HTH_26"/>
    <property type="match status" value="1"/>
</dbReference>
<dbReference type="AlphaFoldDB" id="A0AAP4EYG7"/>
<comment type="caution">
    <text evidence="2">The sequence shown here is derived from an EMBL/GenBank/DDBJ whole genome shotgun (WGS) entry which is preliminary data.</text>
</comment>
<accession>A0AAP4EYG7</accession>
<dbReference type="EMBL" id="JASGBQ010000038">
    <property type="protein sequence ID" value="MDI9243534.1"/>
    <property type="molecule type" value="Genomic_DNA"/>
</dbReference>
<name>A0AAP4EYG7_9FIRM</name>